<reference evidence="2 3" key="1">
    <citation type="submission" date="2021-06" db="EMBL/GenBank/DDBJ databases">
        <title>Caerostris extrusa draft genome.</title>
        <authorList>
            <person name="Kono N."/>
            <person name="Arakawa K."/>
        </authorList>
    </citation>
    <scope>NUCLEOTIDE SEQUENCE [LARGE SCALE GENOMIC DNA]</scope>
</reference>
<evidence type="ECO:0000313" key="2">
    <source>
        <dbReference type="EMBL" id="GIX71924.1"/>
    </source>
</evidence>
<sequence>MYPWRTCPYFYSSTLSRRLLDEDDELSEVQPDAVPSGSPGVAGIHLHSSDVHLQERSEDKLRFRSVAHAIRAGIMVDKIYRRLSSSSNLQMPAQIAQLLKVSTYYLLLLSFLLTLPLLELEPSELIFWGPPSQRTNCFLVAGFQVLW</sequence>
<evidence type="ECO:0000259" key="1">
    <source>
        <dbReference type="Pfam" id="PF08499"/>
    </source>
</evidence>
<keyword evidence="3" id="KW-1185">Reference proteome</keyword>
<accession>A0AAV4MMA9</accession>
<feature type="domain" description="PDE1 N-terminal" evidence="1">
    <location>
        <begin position="18"/>
        <end position="78"/>
    </location>
</feature>
<comment type="caution">
    <text evidence="2">The sequence shown here is derived from an EMBL/GenBank/DDBJ whole genome shotgun (WGS) entry which is preliminary data.</text>
</comment>
<organism evidence="2 3">
    <name type="scientific">Caerostris extrusa</name>
    <name type="common">Bark spider</name>
    <name type="synonym">Caerostris bankana</name>
    <dbReference type="NCBI Taxonomy" id="172846"/>
    <lineage>
        <taxon>Eukaryota</taxon>
        <taxon>Metazoa</taxon>
        <taxon>Ecdysozoa</taxon>
        <taxon>Arthropoda</taxon>
        <taxon>Chelicerata</taxon>
        <taxon>Arachnida</taxon>
        <taxon>Araneae</taxon>
        <taxon>Araneomorphae</taxon>
        <taxon>Entelegynae</taxon>
        <taxon>Araneoidea</taxon>
        <taxon>Araneidae</taxon>
        <taxon>Caerostris</taxon>
    </lineage>
</organism>
<dbReference type="InterPro" id="IPR013706">
    <property type="entry name" value="PDE1_N"/>
</dbReference>
<protein>
    <recommendedName>
        <fullName evidence="1">PDE1 N-terminal domain-containing protein</fullName>
    </recommendedName>
</protein>
<evidence type="ECO:0000313" key="3">
    <source>
        <dbReference type="Proteomes" id="UP001054945"/>
    </source>
</evidence>
<gene>
    <name evidence="2" type="primary">Pde1c_1</name>
    <name evidence="2" type="ORF">CEXT_85891</name>
</gene>
<dbReference type="AlphaFoldDB" id="A0AAV4MMA9"/>
<dbReference type="EMBL" id="BPLR01019805">
    <property type="protein sequence ID" value="GIX71924.1"/>
    <property type="molecule type" value="Genomic_DNA"/>
</dbReference>
<dbReference type="Proteomes" id="UP001054945">
    <property type="component" value="Unassembled WGS sequence"/>
</dbReference>
<proteinExistence type="predicted"/>
<dbReference type="Pfam" id="PF08499">
    <property type="entry name" value="PDEase_I_N"/>
    <property type="match status" value="1"/>
</dbReference>
<name>A0AAV4MMA9_CAEEX</name>